<name>A0A2G8KEX1_STIJA</name>
<dbReference type="AlphaFoldDB" id="A0A2G8KEX1"/>
<evidence type="ECO:0000313" key="3">
    <source>
        <dbReference type="Proteomes" id="UP000230750"/>
    </source>
</evidence>
<evidence type="ECO:0000313" key="2">
    <source>
        <dbReference type="EMBL" id="PIK46558.1"/>
    </source>
</evidence>
<keyword evidence="3" id="KW-1185">Reference proteome</keyword>
<dbReference type="EMBL" id="MRZV01000636">
    <property type="protein sequence ID" value="PIK46558.1"/>
    <property type="molecule type" value="Genomic_DNA"/>
</dbReference>
<gene>
    <name evidence="2" type="ORF">BSL78_16567</name>
</gene>
<proteinExistence type="predicted"/>
<sequence>MSVDKIPKKLSCQSYQSVTKLAVVYMLGCCGPTHAMDYSPDNIMLAARQLHHWRSTGGESRRNARDLAGFNPAVRRRLRQKTAGETPAYRQCFTSRPPKKRQRTASEPPKKRQRSAIVPSVDRQRNASIPPKKRQRTVSVPPADRRRNASVPPVYYQQTAGETQAYHRSTAEFLSERATGYPLANIQCSGDLLAQI</sequence>
<dbReference type="Proteomes" id="UP000230750">
    <property type="component" value="Unassembled WGS sequence"/>
</dbReference>
<organism evidence="2 3">
    <name type="scientific">Stichopus japonicus</name>
    <name type="common">Sea cucumber</name>
    <dbReference type="NCBI Taxonomy" id="307972"/>
    <lineage>
        <taxon>Eukaryota</taxon>
        <taxon>Metazoa</taxon>
        <taxon>Echinodermata</taxon>
        <taxon>Eleutherozoa</taxon>
        <taxon>Echinozoa</taxon>
        <taxon>Holothuroidea</taxon>
        <taxon>Aspidochirotacea</taxon>
        <taxon>Aspidochirotida</taxon>
        <taxon>Stichopodidae</taxon>
        <taxon>Apostichopus</taxon>
    </lineage>
</organism>
<feature type="region of interest" description="Disordered" evidence="1">
    <location>
        <begin position="81"/>
        <end position="163"/>
    </location>
</feature>
<reference evidence="2 3" key="1">
    <citation type="journal article" date="2017" name="PLoS Biol.">
        <title>The sea cucumber genome provides insights into morphological evolution and visceral regeneration.</title>
        <authorList>
            <person name="Zhang X."/>
            <person name="Sun L."/>
            <person name="Yuan J."/>
            <person name="Sun Y."/>
            <person name="Gao Y."/>
            <person name="Zhang L."/>
            <person name="Li S."/>
            <person name="Dai H."/>
            <person name="Hamel J.F."/>
            <person name="Liu C."/>
            <person name="Yu Y."/>
            <person name="Liu S."/>
            <person name="Lin W."/>
            <person name="Guo K."/>
            <person name="Jin S."/>
            <person name="Xu P."/>
            <person name="Storey K.B."/>
            <person name="Huan P."/>
            <person name="Zhang T."/>
            <person name="Zhou Y."/>
            <person name="Zhang J."/>
            <person name="Lin C."/>
            <person name="Li X."/>
            <person name="Xing L."/>
            <person name="Huo D."/>
            <person name="Sun M."/>
            <person name="Wang L."/>
            <person name="Mercier A."/>
            <person name="Li F."/>
            <person name="Yang H."/>
            <person name="Xiang J."/>
        </authorList>
    </citation>
    <scope>NUCLEOTIDE SEQUENCE [LARGE SCALE GENOMIC DNA]</scope>
    <source>
        <strain evidence="2">Shaxun</strain>
        <tissue evidence="2">Muscle</tissue>
    </source>
</reference>
<comment type="caution">
    <text evidence="2">The sequence shown here is derived from an EMBL/GenBank/DDBJ whole genome shotgun (WGS) entry which is preliminary data.</text>
</comment>
<evidence type="ECO:0000256" key="1">
    <source>
        <dbReference type="SAM" id="MobiDB-lite"/>
    </source>
</evidence>
<protein>
    <submittedName>
        <fullName evidence="2">Putative T-lymphoma invasion and metastasis-inducing protein 2 isoform X1</fullName>
    </submittedName>
</protein>
<accession>A0A2G8KEX1</accession>